<proteinExistence type="evidence at transcript level"/>
<feature type="transmembrane region" description="Helical" evidence="1">
    <location>
        <begin position="12"/>
        <end position="34"/>
    </location>
</feature>
<reference evidence="2" key="2">
    <citation type="journal article" date="2000" name="Genome Res.">
        <title>Normalization and subtraction of cap-trapper-selected cDNAs to prepare full-length cDNA libraries for rapid discovery of new genes.</title>
        <authorList>
            <person name="Carninci P."/>
            <person name="Shibata Y."/>
            <person name="Hayatsu N."/>
            <person name="Sugahara Y."/>
            <person name="Shibata K."/>
            <person name="Itoh M."/>
            <person name="Konno H."/>
            <person name="Okazaki Y."/>
            <person name="Muramatsu M."/>
            <person name="Hayashizaki Y."/>
        </authorList>
    </citation>
    <scope>NUCLEOTIDE SEQUENCE</scope>
    <source>
        <strain evidence="2">C57BL/6J</strain>
        <tissue evidence="2">Testis</tissue>
    </source>
</reference>
<reference evidence="2" key="5">
    <citation type="journal article" date="2002" name="Nature">
        <title>Analysis of the mouse transcriptome based on functional annotation of 60,770 full-length cDNAs.</title>
        <authorList>
            <consortium name="The FANTOM Consortium and the RIKEN Genome Exploration Research Group Phase I and II Team"/>
        </authorList>
    </citation>
    <scope>NUCLEOTIDE SEQUENCE</scope>
    <source>
        <strain evidence="2">C57BL/6J</strain>
        <tissue evidence="2">Testis</tissue>
    </source>
</reference>
<reference evidence="2" key="6">
    <citation type="submission" date="2004-03" db="EMBL/GenBank/DDBJ databases">
        <authorList>
            <person name="Arakawa T."/>
            <person name="Carninci P."/>
            <person name="Fukuda S."/>
            <person name="Hashizume W."/>
            <person name="Hayashida K."/>
            <person name="Hori F."/>
            <person name="Iida J."/>
            <person name="Imamura K."/>
            <person name="Imotani K."/>
            <person name="Itoh M."/>
            <person name="Kanagawa S."/>
            <person name="Kawai J."/>
            <person name="Kojima M."/>
            <person name="Konno H."/>
            <person name="Murata M."/>
            <person name="Nakamura M."/>
            <person name="Ninomiya N."/>
            <person name="Nishiyori H."/>
            <person name="Nomura K."/>
            <person name="Ohno M."/>
            <person name="Sakazume N."/>
            <person name="Sano H."/>
            <person name="Sasaki D."/>
            <person name="Shibata K."/>
            <person name="Shiraki T."/>
            <person name="Tagami M."/>
            <person name="Tagami Y."/>
            <person name="Waki K."/>
            <person name="Watahiki A."/>
            <person name="Muramatsu M."/>
            <person name="Hayashizaki Y."/>
        </authorList>
    </citation>
    <scope>NUCLEOTIDE SEQUENCE</scope>
    <source>
        <strain evidence="2">C57BL/6J</strain>
        <tissue evidence="2">Testis</tissue>
    </source>
</reference>
<feature type="transmembrane region" description="Helical" evidence="1">
    <location>
        <begin position="54"/>
        <end position="77"/>
    </location>
</feature>
<reference evidence="2" key="4">
    <citation type="journal article" date="2001" name="Nature">
        <title>Functional annotation of a full-length mouse cDNA collection.</title>
        <authorList>
            <consortium name="The RIKEN Genome Exploration Research Group Phase II Team and the FANTOM Consortium"/>
        </authorList>
    </citation>
    <scope>NUCLEOTIDE SEQUENCE</scope>
    <source>
        <strain evidence="2">C57BL/6J</strain>
        <tissue evidence="2">Testis</tissue>
    </source>
</reference>
<keyword evidence="1" id="KW-1133">Transmembrane helix</keyword>
<dbReference type="EMBL" id="AK133404">
    <property type="protein sequence ID" value="BAE21638.1"/>
    <property type="molecule type" value="mRNA"/>
</dbReference>
<protein>
    <submittedName>
        <fullName evidence="2">Uncharacterized protein</fullName>
    </submittedName>
</protein>
<sequence>MHLAIPCLESIHCWFGLLYFLLERENCMMLVFYFATPTQCMLSFKVMNSEILELVIFLFPLYTYKTCLIMVPTVCLLGYYIRRDCFKEVLHKYFYLLLFVLDSFIPT</sequence>
<evidence type="ECO:0000313" key="3">
    <source>
        <dbReference type="MGI" id="MGI:3590517"/>
    </source>
</evidence>
<reference evidence="2" key="8">
    <citation type="journal article" date="2005" name="Science">
        <title>Antisense Transcription in the Mammalian Transcriptome.</title>
        <authorList>
            <consortium name="RIKEN Genome Exploration Research Group and Genome Science Group (Genome Network Project Core Group) and the FANTOM Consortium"/>
        </authorList>
    </citation>
    <scope>NUCLEOTIDE SEQUENCE</scope>
    <source>
        <strain evidence="2">C57BL/6J</strain>
        <tissue evidence="2">Testis</tissue>
    </source>
</reference>
<dbReference type="MGI" id="MGI:3590517">
    <property type="gene designation" value="4930558J22Rik"/>
</dbReference>
<reference evidence="2" key="3">
    <citation type="journal article" date="2000" name="Genome Res.">
        <title>RIKEN integrated sequence analysis (RISA) system--384-format sequencing pipeline with 384 multicapillary sequencer.</title>
        <authorList>
            <person name="Shibata K."/>
            <person name="Itoh M."/>
            <person name="Aizawa K."/>
            <person name="Nagaoka S."/>
            <person name="Sasaki N."/>
            <person name="Carninci P."/>
            <person name="Konno H."/>
            <person name="Akiyama J."/>
            <person name="Nishi K."/>
            <person name="Kitsunai T."/>
            <person name="Tashiro H."/>
            <person name="Itoh M."/>
            <person name="Sumi N."/>
            <person name="Ishii Y."/>
            <person name="Nakamura S."/>
            <person name="Hazama M."/>
            <person name="Nishine T."/>
            <person name="Harada A."/>
            <person name="Yamamoto R."/>
            <person name="Matsumoto H."/>
            <person name="Sakaguchi S."/>
            <person name="Ikegami T."/>
            <person name="Kashiwagi K."/>
            <person name="Fujiwake S."/>
            <person name="Inoue K."/>
            <person name="Togawa Y."/>
            <person name="Izawa M."/>
            <person name="Ohara E."/>
            <person name="Watahiki M."/>
            <person name="Yoneda Y."/>
            <person name="Ishikawa T."/>
            <person name="Ozawa K."/>
            <person name="Tanaka T."/>
            <person name="Matsuura S."/>
            <person name="Kawai J."/>
            <person name="Okazaki Y."/>
            <person name="Muramatsu M."/>
            <person name="Inoue Y."/>
            <person name="Kira A."/>
            <person name="Hayashizaki Y."/>
        </authorList>
    </citation>
    <scope>NUCLEOTIDE SEQUENCE</scope>
    <source>
        <strain evidence="2">C57BL/6J</strain>
        <tissue evidence="2">Testis</tissue>
    </source>
</reference>
<keyword evidence="1" id="KW-0812">Transmembrane</keyword>
<reference evidence="2" key="1">
    <citation type="journal article" date="1999" name="Methods Enzymol.">
        <title>High-efficiency full-length cDNA cloning.</title>
        <authorList>
            <person name="Carninci P."/>
            <person name="Hayashizaki Y."/>
        </authorList>
    </citation>
    <scope>NUCLEOTIDE SEQUENCE</scope>
    <source>
        <strain evidence="2">C57BL/6J</strain>
        <tissue evidence="2">Testis</tissue>
    </source>
</reference>
<name>Q3V066_MOUSE</name>
<dbReference type="AGR" id="MGI:3590517"/>
<evidence type="ECO:0000256" key="1">
    <source>
        <dbReference type="SAM" id="Phobius"/>
    </source>
</evidence>
<accession>Q3V066</accession>
<reference evidence="2" key="7">
    <citation type="journal article" date="2005" name="Science">
        <title>The Transcriptional Landscape of the Mammalian Genome.</title>
        <authorList>
            <consortium name="The FANTOM Consortium"/>
            <consortium name="Riken Genome Exploration Research Group and Genome Science Group (Genome Network Project Core Group)"/>
        </authorList>
    </citation>
    <scope>NUCLEOTIDE SEQUENCE</scope>
    <source>
        <strain evidence="2">C57BL/6J</strain>
        <tissue evidence="2">Testis</tissue>
    </source>
</reference>
<dbReference type="AlphaFoldDB" id="Q3V066"/>
<gene>
    <name evidence="3" type="primary">4930558J22Rik</name>
    <name evidence="3" type="synonym">Hist1h4b</name>
</gene>
<organism evidence="2">
    <name type="scientific">Mus musculus</name>
    <name type="common">Mouse</name>
    <dbReference type="NCBI Taxonomy" id="10090"/>
    <lineage>
        <taxon>Eukaryota</taxon>
        <taxon>Metazoa</taxon>
        <taxon>Chordata</taxon>
        <taxon>Craniata</taxon>
        <taxon>Vertebrata</taxon>
        <taxon>Euteleostomi</taxon>
        <taxon>Mammalia</taxon>
        <taxon>Eutheria</taxon>
        <taxon>Euarchontoglires</taxon>
        <taxon>Glires</taxon>
        <taxon>Rodentia</taxon>
        <taxon>Myomorpha</taxon>
        <taxon>Muroidea</taxon>
        <taxon>Muridae</taxon>
        <taxon>Murinae</taxon>
        <taxon>Mus</taxon>
        <taxon>Mus</taxon>
    </lineage>
</organism>
<evidence type="ECO:0000313" key="2">
    <source>
        <dbReference type="EMBL" id="BAE21638.1"/>
    </source>
</evidence>
<keyword evidence="1" id="KW-0472">Membrane</keyword>